<reference evidence="1 2" key="1">
    <citation type="journal article" date="2019" name="Nat. Ecol. Evol.">
        <title>Megaphylogeny resolves global patterns of mushroom evolution.</title>
        <authorList>
            <person name="Varga T."/>
            <person name="Krizsan K."/>
            <person name="Foldi C."/>
            <person name="Dima B."/>
            <person name="Sanchez-Garcia M."/>
            <person name="Sanchez-Ramirez S."/>
            <person name="Szollosi G.J."/>
            <person name="Szarkandi J.G."/>
            <person name="Papp V."/>
            <person name="Albert L."/>
            <person name="Andreopoulos W."/>
            <person name="Angelini C."/>
            <person name="Antonin V."/>
            <person name="Barry K.W."/>
            <person name="Bougher N.L."/>
            <person name="Buchanan P."/>
            <person name="Buyck B."/>
            <person name="Bense V."/>
            <person name="Catcheside P."/>
            <person name="Chovatia M."/>
            <person name="Cooper J."/>
            <person name="Damon W."/>
            <person name="Desjardin D."/>
            <person name="Finy P."/>
            <person name="Geml J."/>
            <person name="Haridas S."/>
            <person name="Hughes K."/>
            <person name="Justo A."/>
            <person name="Karasinski D."/>
            <person name="Kautmanova I."/>
            <person name="Kiss B."/>
            <person name="Kocsube S."/>
            <person name="Kotiranta H."/>
            <person name="LaButti K.M."/>
            <person name="Lechner B.E."/>
            <person name="Liimatainen K."/>
            <person name="Lipzen A."/>
            <person name="Lukacs Z."/>
            <person name="Mihaltcheva S."/>
            <person name="Morgado L.N."/>
            <person name="Niskanen T."/>
            <person name="Noordeloos M.E."/>
            <person name="Ohm R.A."/>
            <person name="Ortiz-Santana B."/>
            <person name="Ovrebo C."/>
            <person name="Racz N."/>
            <person name="Riley R."/>
            <person name="Savchenko A."/>
            <person name="Shiryaev A."/>
            <person name="Soop K."/>
            <person name="Spirin V."/>
            <person name="Szebenyi C."/>
            <person name="Tomsovsky M."/>
            <person name="Tulloss R.E."/>
            <person name="Uehling J."/>
            <person name="Grigoriev I.V."/>
            <person name="Vagvolgyi C."/>
            <person name="Papp T."/>
            <person name="Martin F.M."/>
            <person name="Miettinen O."/>
            <person name="Hibbett D.S."/>
            <person name="Nagy L.G."/>
        </authorList>
    </citation>
    <scope>NUCLEOTIDE SEQUENCE [LARGE SCALE GENOMIC DNA]</scope>
    <source>
        <strain evidence="1 2">CBS 962.96</strain>
    </source>
</reference>
<evidence type="ECO:0000313" key="2">
    <source>
        <dbReference type="Proteomes" id="UP000297245"/>
    </source>
</evidence>
<accession>A0A4S8LSH4</accession>
<proteinExistence type="predicted"/>
<sequence length="162" mass="19242">MTRELLHEAFHVARSFHIFTRRAVDPERLKMFEKDPVTNGPKRRNTRFDKRGATPTAIMESSWNQAVILMLANEAHFIFTNCRDGRFRRKELDWKRLFHDRLMVVARDVIASLPQRPDEPLTERLIRMNENHINKNEPSRHNGIPYLVGRNTIHDPTLMKLY</sequence>
<dbReference type="OrthoDB" id="2895175at2759"/>
<dbReference type="AlphaFoldDB" id="A0A4S8LSH4"/>
<dbReference type="EMBL" id="ML179280">
    <property type="protein sequence ID" value="THU92404.1"/>
    <property type="molecule type" value="Genomic_DNA"/>
</dbReference>
<evidence type="ECO:0000313" key="1">
    <source>
        <dbReference type="EMBL" id="THU92404.1"/>
    </source>
</evidence>
<protein>
    <submittedName>
        <fullName evidence="1">Uncharacterized protein</fullName>
    </submittedName>
</protein>
<keyword evidence="2" id="KW-1185">Reference proteome</keyword>
<organism evidence="1 2">
    <name type="scientific">Dendrothele bispora (strain CBS 962.96)</name>
    <dbReference type="NCBI Taxonomy" id="1314807"/>
    <lineage>
        <taxon>Eukaryota</taxon>
        <taxon>Fungi</taxon>
        <taxon>Dikarya</taxon>
        <taxon>Basidiomycota</taxon>
        <taxon>Agaricomycotina</taxon>
        <taxon>Agaricomycetes</taxon>
        <taxon>Agaricomycetidae</taxon>
        <taxon>Agaricales</taxon>
        <taxon>Agaricales incertae sedis</taxon>
        <taxon>Dendrothele</taxon>
    </lineage>
</organism>
<name>A0A4S8LSH4_DENBC</name>
<gene>
    <name evidence="1" type="ORF">K435DRAFT_672147</name>
</gene>
<dbReference type="Proteomes" id="UP000297245">
    <property type="component" value="Unassembled WGS sequence"/>
</dbReference>